<proteinExistence type="predicted"/>
<dbReference type="AlphaFoldDB" id="A0A6J4KCQ0"/>
<protein>
    <submittedName>
        <fullName evidence="1">Uncharacterized protein</fullName>
    </submittedName>
</protein>
<name>A0A6J4KCQ0_9BACT</name>
<accession>A0A6J4KCQ0</accession>
<organism evidence="1">
    <name type="scientific">uncultured Gemmatimonadaceae bacterium</name>
    <dbReference type="NCBI Taxonomy" id="246130"/>
    <lineage>
        <taxon>Bacteria</taxon>
        <taxon>Pseudomonadati</taxon>
        <taxon>Gemmatimonadota</taxon>
        <taxon>Gemmatimonadia</taxon>
        <taxon>Gemmatimonadales</taxon>
        <taxon>Gemmatimonadaceae</taxon>
        <taxon>environmental samples</taxon>
    </lineage>
</organism>
<evidence type="ECO:0000313" key="1">
    <source>
        <dbReference type="EMBL" id="CAA9302206.1"/>
    </source>
</evidence>
<dbReference type="EMBL" id="CADCTX010000124">
    <property type="protein sequence ID" value="CAA9302206.1"/>
    <property type="molecule type" value="Genomic_DNA"/>
</dbReference>
<sequence length="143" mass="15257">MIRVNLIPGAKKAHRARSGGGASPLAGVTAALGRAAARVKDPYLVTAVASVVLATLFVGGTHLRQEARATAVAGRQEAASGDSTRFALLLRERASAVAQRDSVSRQLSIIRSIDNERFIWPHVMDEVSRALPPYTWLTAVEQS</sequence>
<gene>
    <name evidence="1" type="ORF">AVDCRST_MAG40-435</name>
</gene>
<reference evidence="1" key="1">
    <citation type="submission" date="2020-02" db="EMBL/GenBank/DDBJ databases">
        <authorList>
            <person name="Meier V. D."/>
        </authorList>
    </citation>
    <scope>NUCLEOTIDE SEQUENCE</scope>
    <source>
        <strain evidence="1">AVDCRST_MAG40</strain>
    </source>
</reference>
<feature type="non-terminal residue" evidence="1">
    <location>
        <position position="143"/>
    </location>
</feature>